<reference evidence="7" key="2">
    <citation type="submission" date="2023-06" db="EMBL/GenBank/DDBJ databases">
        <authorList>
            <consortium name="Lawrence Berkeley National Laboratory"/>
            <person name="Haridas S."/>
            <person name="Hensen N."/>
            <person name="Bonometti L."/>
            <person name="Westerberg I."/>
            <person name="Brannstrom I.O."/>
            <person name="Guillou S."/>
            <person name="Cros-Aarteil S."/>
            <person name="Calhoun S."/>
            <person name="Kuo A."/>
            <person name="Mondo S."/>
            <person name="Pangilinan J."/>
            <person name="Riley R."/>
            <person name="LaButti K."/>
            <person name="Andreopoulos B."/>
            <person name="Lipzen A."/>
            <person name="Chen C."/>
            <person name="Yanf M."/>
            <person name="Daum C."/>
            <person name="Ng V."/>
            <person name="Clum A."/>
            <person name="Steindorff A."/>
            <person name="Ohm R."/>
            <person name="Martin F."/>
            <person name="Silar P."/>
            <person name="Natvig D."/>
            <person name="Lalanne C."/>
            <person name="Gautier V."/>
            <person name="Ament-velasquez S.L."/>
            <person name="Kruys A."/>
            <person name="Hutchinson M.I."/>
            <person name="Powell A.J."/>
            <person name="Barry K."/>
            <person name="Miller A.N."/>
            <person name="Grigoriev I.V."/>
            <person name="Debuchy R."/>
            <person name="Gladieux P."/>
            <person name="Thoren M.H."/>
            <person name="Johannesson H."/>
        </authorList>
    </citation>
    <scope>NUCLEOTIDE SEQUENCE</scope>
    <source>
        <strain evidence="7">CBS 232.78</strain>
    </source>
</reference>
<evidence type="ECO:0008006" key="9">
    <source>
        <dbReference type="Google" id="ProtNLM"/>
    </source>
</evidence>
<keyword evidence="3 6" id="KW-1133">Transmembrane helix</keyword>
<feature type="transmembrane region" description="Helical" evidence="6">
    <location>
        <begin position="216"/>
        <end position="238"/>
    </location>
</feature>
<evidence type="ECO:0000256" key="1">
    <source>
        <dbReference type="ARBA" id="ARBA00004167"/>
    </source>
</evidence>
<feature type="region of interest" description="Disordered" evidence="5">
    <location>
        <begin position="259"/>
        <end position="285"/>
    </location>
</feature>
<keyword evidence="8" id="KW-1185">Reference proteome</keyword>
<evidence type="ECO:0000313" key="8">
    <source>
        <dbReference type="Proteomes" id="UP001285441"/>
    </source>
</evidence>
<evidence type="ECO:0000256" key="5">
    <source>
        <dbReference type="SAM" id="MobiDB-lite"/>
    </source>
</evidence>
<dbReference type="AlphaFoldDB" id="A0AAE0K1A2"/>
<evidence type="ECO:0000256" key="6">
    <source>
        <dbReference type="SAM" id="Phobius"/>
    </source>
</evidence>
<keyword evidence="4 6" id="KW-0472">Membrane</keyword>
<feature type="compositionally biased region" description="Basic and acidic residues" evidence="5">
    <location>
        <begin position="262"/>
        <end position="272"/>
    </location>
</feature>
<comment type="subcellular location">
    <subcellularLocation>
        <location evidence="1">Membrane</location>
        <topology evidence="1">Single-pass membrane protein</topology>
    </subcellularLocation>
</comment>
<sequence>MSGQNNGCYFPNGVPSTDIPCDSTAPVSMCCGGRSSCLSSGLCLLEKTTADSGISYARGTCTDATWKSPFCPQHCRLSQETARGNTSAYDFRAGGVQVWECIGEGYAEPAAYCCESIQEKTRCCQTAEAVFLLPGATVGNAASVQTFSSTSSRSSTTSQSTTSPGRTSSFTDSSAASTSLSSTPVTGNSLTGSGAAVDSAQPSGGGGGGLSREATLGIAIAIPLVLVALVAGLVFLWCRRKRQSAANYAAPSAAAAAAAAQDRPEGWQKPELDGNGMPISGPPKELAANNEAQELDPGPETMIAKAPGGAHGYYGGVYGNQPVELETRLQHVELDSARHHVELGTGRH</sequence>
<evidence type="ECO:0000256" key="4">
    <source>
        <dbReference type="ARBA" id="ARBA00023136"/>
    </source>
</evidence>
<feature type="region of interest" description="Disordered" evidence="5">
    <location>
        <begin position="149"/>
        <end position="209"/>
    </location>
</feature>
<comment type="caution">
    <text evidence="7">The sequence shown here is derived from an EMBL/GenBank/DDBJ whole genome shotgun (WGS) entry which is preliminary data.</text>
</comment>
<dbReference type="InterPro" id="IPR051694">
    <property type="entry name" value="Immunoregulatory_rcpt-like"/>
</dbReference>
<proteinExistence type="predicted"/>
<evidence type="ECO:0000313" key="7">
    <source>
        <dbReference type="EMBL" id="KAK3367720.1"/>
    </source>
</evidence>
<evidence type="ECO:0000256" key="2">
    <source>
        <dbReference type="ARBA" id="ARBA00022692"/>
    </source>
</evidence>
<gene>
    <name evidence="7" type="ORF">B0H63DRAFT_489680</name>
</gene>
<dbReference type="GO" id="GO:0016020">
    <property type="term" value="C:membrane"/>
    <property type="evidence" value="ECO:0007669"/>
    <property type="project" value="UniProtKB-SubCell"/>
</dbReference>
<protein>
    <recommendedName>
        <fullName evidence="9">Mid2 domain-containing protein</fullName>
    </recommendedName>
</protein>
<dbReference type="EMBL" id="JAULSW010000011">
    <property type="protein sequence ID" value="KAK3367720.1"/>
    <property type="molecule type" value="Genomic_DNA"/>
</dbReference>
<dbReference type="GO" id="GO:0071944">
    <property type="term" value="C:cell periphery"/>
    <property type="evidence" value="ECO:0007669"/>
    <property type="project" value="UniProtKB-ARBA"/>
</dbReference>
<feature type="compositionally biased region" description="Low complexity" evidence="5">
    <location>
        <begin position="149"/>
        <end position="183"/>
    </location>
</feature>
<organism evidence="7 8">
    <name type="scientific">Podospora didyma</name>
    <dbReference type="NCBI Taxonomy" id="330526"/>
    <lineage>
        <taxon>Eukaryota</taxon>
        <taxon>Fungi</taxon>
        <taxon>Dikarya</taxon>
        <taxon>Ascomycota</taxon>
        <taxon>Pezizomycotina</taxon>
        <taxon>Sordariomycetes</taxon>
        <taxon>Sordariomycetidae</taxon>
        <taxon>Sordariales</taxon>
        <taxon>Podosporaceae</taxon>
        <taxon>Podospora</taxon>
    </lineage>
</organism>
<evidence type="ECO:0000256" key="3">
    <source>
        <dbReference type="ARBA" id="ARBA00022989"/>
    </source>
</evidence>
<name>A0AAE0K1A2_9PEZI</name>
<reference evidence="7" key="1">
    <citation type="journal article" date="2023" name="Mol. Phylogenet. Evol.">
        <title>Genome-scale phylogeny and comparative genomics of the fungal order Sordariales.</title>
        <authorList>
            <person name="Hensen N."/>
            <person name="Bonometti L."/>
            <person name="Westerberg I."/>
            <person name="Brannstrom I.O."/>
            <person name="Guillou S."/>
            <person name="Cros-Aarteil S."/>
            <person name="Calhoun S."/>
            <person name="Haridas S."/>
            <person name="Kuo A."/>
            <person name="Mondo S."/>
            <person name="Pangilinan J."/>
            <person name="Riley R."/>
            <person name="LaButti K."/>
            <person name="Andreopoulos B."/>
            <person name="Lipzen A."/>
            <person name="Chen C."/>
            <person name="Yan M."/>
            <person name="Daum C."/>
            <person name="Ng V."/>
            <person name="Clum A."/>
            <person name="Steindorff A."/>
            <person name="Ohm R.A."/>
            <person name="Martin F."/>
            <person name="Silar P."/>
            <person name="Natvig D.O."/>
            <person name="Lalanne C."/>
            <person name="Gautier V."/>
            <person name="Ament-Velasquez S.L."/>
            <person name="Kruys A."/>
            <person name="Hutchinson M.I."/>
            <person name="Powell A.J."/>
            <person name="Barry K."/>
            <person name="Miller A.N."/>
            <person name="Grigoriev I.V."/>
            <person name="Debuchy R."/>
            <person name="Gladieux P."/>
            <person name="Hiltunen Thoren M."/>
            <person name="Johannesson H."/>
        </authorList>
    </citation>
    <scope>NUCLEOTIDE SEQUENCE</scope>
    <source>
        <strain evidence="7">CBS 232.78</strain>
    </source>
</reference>
<dbReference type="PANTHER" id="PTHR15549">
    <property type="entry name" value="PAIRED IMMUNOGLOBULIN-LIKE TYPE 2 RECEPTOR"/>
    <property type="match status" value="1"/>
</dbReference>
<dbReference type="Proteomes" id="UP001285441">
    <property type="component" value="Unassembled WGS sequence"/>
</dbReference>
<accession>A0AAE0K1A2</accession>
<keyword evidence="2 6" id="KW-0812">Transmembrane</keyword>